<dbReference type="PANTHER" id="PTHR22595:SF79">
    <property type="entry name" value="CHITINASE 12"/>
    <property type="match status" value="1"/>
</dbReference>
<evidence type="ECO:0000313" key="5">
    <source>
        <dbReference type="Proteomes" id="UP000185944"/>
    </source>
</evidence>
<dbReference type="CDD" id="cd00325">
    <property type="entry name" value="chitinase_GH19"/>
    <property type="match status" value="1"/>
</dbReference>
<reference evidence="4 5" key="1">
    <citation type="submission" date="2016-02" db="EMBL/GenBank/DDBJ databases">
        <title>Discovery of a natural microsporidian pathogen with a broad tissue tropism in Caenorhabditis elegans.</title>
        <authorList>
            <person name="Luallen R.J."/>
            <person name="Reinke A.W."/>
            <person name="Tong L."/>
            <person name="Botts M.R."/>
            <person name="Felix M.-A."/>
            <person name="Troemel E.R."/>
        </authorList>
    </citation>
    <scope>NUCLEOTIDE SEQUENCE [LARGE SCALE GENOMIC DNA]</scope>
    <source>
        <strain evidence="4 5">JUm2807</strain>
    </source>
</reference>
<keyword evidence="1" id="KW-0611">Plant defense</keyword>
<dbReference type="EMBL" id="LTDL01000040">
    <property type="protein sequence ID" value="OAG29557.1"/>
    <property type="molecule type" value="Genomic_DNA"/>
</dbReference>
<evidence type="ECO:0000256" key="1">
    <source>
        <dbReference type="ARBA" id="ARBA00022821"/>
    </source>
</evidence>
<organism evidence="4 5">
    <name type="scientific">Nematocida displodere</name>
    <dbReference type="NCBI Taxonomy" id="1805483"/>
    <lineage>
        <taxon>Eukaryota</taxon>
        <taxon>Fungi</taxon>
        <taxon>Fungi incertae sedis</taxon>
        <taxon>Microsporidia</taxon>
        <taxon>Nematocida</taxon>
    </lineage>
</organism>
<sequence length="235" mass="25001">MAKSQNSTQSLPGQNLGLTSQTMATAPAAPAASGGSKLSEDTMKQSLSACGYSGAPKSDFVTELINQINKQSWDSNQTSMFLAQIFHESQGLTQLQEQACVSTPCTQYDGSNGSSVTGVPGQHYFGRGYMQLTWPSNYNAASNALYKNNSLLQNPGSVASDKSIAAATSIWFWNTNVMTSKAPLTQFGLTTKAINGSIECGKGQQPAPVNRWQNYQKIAKVLGVTNLASESGCYN</sequence>
<dbReference type="OrthoDB" id="5985073at2759"/>
<dbReference type="RefSeq" id="XP_067544205.1">
    <property type="nucleotide sequence ID" value="XM_067688108.1"/>
</dbReference>
<dbReference type="GO" id="GO:0016998">
    <property type="term" value="P:cell wall macromolecule catabolic process"/>
    <property type="evidence" value="ECO:0007669"/>
    <property type="project" value="InterPro"/>
</dbReference>
<dbReference type="GO" id="GO:0006032">
    <property type="term" value="P:chitin catabolic process"/>
    <property type="evidence" value="ECO:0007669"/>
    <property type="project" value="InterPro"/>
</dbReference>
<dbReference type="GO" id="GO:0006952">
    <property type="term" value="P:defense response"/>
    <property type="evidence" value="ECO:0007669"/>
    <property type="project" value="UniProtKB-KW"/>
</dbReference>
<gene>
    <name evidence="4" type="ORF">NEDG_00690</name>
</gene>
<keyword evidence="5" id="KW-1185">Reference proteome</keyword>
<dbReference type="Proteomes" id="UP000185944">
    <property type="component" value="Unassembled WGS sequence"/>
</dbReference>
<dbReference type="GeneID" id="93647040"/>
<dbReference type="InterPro" id="IPR023346">
    <property type="entry name" value="Lysozyme-like_dom_sf"/>
</dbReference>
<dbReference type="AlphaFoldDB" id="A0A177EC92"/>
<evidence type="ECO:0000259" key="3">
    <source>
        <dbReference type="Pfam" id="PF00182"/>
    </source>
</evidence>
<dbReference type="InterPro" id="IPR000726">
    <property type="entry name" value="Glyco_hydro_19_cat"/>
</dbReference>
<dbReference type="VEuPathDB" id="MicrosporidiaDB:NEDG_00690"/>
<dbReference type="PANTHER" id="PTHR22595">
    <property type="entry name" value="CHITINASE-RELATED"/>
    <property type="match status" value="1"/>
</dbReference>
<feature type="domain" description="Glycoside hydrolase family 19 catalytic" evidence="3">
    <location>
        <begin position="79"/>
        <end position="176"/>
    </location>
</feature>
<dbReference type="GO" id="GO:0004568">
    <property type="term" value="F:chitinase activity"/>
    <property type="evidence" value="ECO:0007669"/>
    <property type="project" value="InterPro"/>
</dbReference>
<dbReference type="STRING" id="1805483.A0A177EC92"/>
<evidence type="ECO:0000256" key="2">
    <source>
        <dbReference type="ARBA" id="ARBA00023157"/>
    </source>
</evidence>
<keyword evidence="2" id="KW-1015">Disulfide bond</keyword>
<dbReference type="Gene3D" id="1.10.530.10">
    <property type="match status" value="1"/>
</dbReference>
<name>A0A177EC92_9MICR</name>
<dbReference type="SUPFAM" id="SSF53955">
    <property type="entry name" value="Lysozyme-like"/>
    <property type="match status" value="1"/>
</dbReference>
<proteinExistence type="predicted"/>
<protein>
    <recommendedName>
        <fullName evidence="3">Glycoside hydrolase family 19 catalytic domain-containing protein</fullName>
    </recommendedName>
</protein>
<comment type="caution">
    <text evidence="4">The sequence shown here is derived from an EMBL/GenBank/DDBJ whole genome shotgun (WGS) entry which is preliminary data.</text>
</comment>
<evidence type="ECO:0000313" key="4">
    <source>
        <dbReference type="EMBL" id="OAG29557.1"/>
    </source>
</evidence>
<accession>A0A177EC92</accession>
<dbReference type="Pfam" id="PF00182">
    <property type="entry name" value="Glyco_hydro_19"/>
    <property type="match status" value="1"/>
</dbReference>